<protein>
    <recommendedName>
        <fullName evidence="4">Guanylate cyclase domain-containing protein</fullName>
    </recommendedName>
</protein>
<dbReference type="PROSITE" id="PS50125">
    <property type="entry name" value="GUANYLATE_CYCLASE_2"/>
    <property type="match status" value="2"/>
</dbReference>
<keyword evidence="3" id="KW-0456">Lyase</keyword>
<proteinExistence type="predicted"/>
<dbReference type="Pfam" id="PF13191">
    <property type="entry name" value="AAA_16"/>
    <property type="match status" value="1"/>
</dbReference>
<dbReference type="InterPro" id="IPR027417">
    <property type="entry name" value="P-loop_NTPase"/>
</dbReference>
<keyword evidence="6" id="KW-1185">Reference proteome</keyword>
<reference evidence="5" key="1">
    <citation type="submission" date="2021-03" db="EMBL/GenBank/DDBJ databases">
        <authorList>
            <person name="Bekaert M."/>
        </authorList>
    </citation>
    <scope>NUCLEOTIDE SEQUENCE</scope>
</reference>
<dbReference type="AlphaFoldDB" id="A0A8S3QXK5"/>
<dbReference type="SUPFAM" id="SSF52540">
    <property type="entry name" value="P-loop containing nucleoside triphosphate hydrolases"/>
    <property type="match status" value="1"/>
</dbReference>
<keyword evidence="2" id="KW-0067">ATP-binding</keyword>
<dbReference type="Gene3D" id="3.40.50.300">
    <property type="entry name" value="P-loop containing nucleotide triphosphate hydrolases"/>
    <property type="match status" value="1"/>
</dbReference>
<name>A0A8S3QXK5_MYTED</name>
<dbReference type="OrthoDB" id="194468at2759"/>
<dbReference type="SUPFAM" id="SSF55073">
    <property type="entry name" value="Nucleotide cyclase"/>
    <property type="match status" value="2"/>
</dbReference>
<dbReference type="InterPro" id="IPR001054">
    <property type="entry name" value="A/G_cyclase"/>
</dbReference>
<dbReference type="Pfam" id="PF00211">
    <property type="entry name" value="Guanylate_cyc"/>
    <property type="match status" value="2"/>
</dbReference>
<organism evidence="5 6">
    <name type="scientific">Mytilus edulis</name>
    <name type="common">Blue mussel</name>
    <dbReference type="NCBI Taxonomy" id="6550"/>
    <lineage>
        <taxon>Eukaryota</taxon>
        <taxon>Metazoa</taxon>
        <taxon>Spiralia</taxon>
        <taxon>Lophotrochozoa</taxon>
        <taxon>Mollusca</taxon>
        <taxon>Bivalvia</taxon>
        <taxon>Autobranchia</taxon>
        <taxon>Pteriomorphia</taxon>
        <taxon>Mytilida</taxon>
        <taxon>Mytiloidea</taxon>
        <taxon>Mytilidae</taxon>
        <taxon>Mytilinae</taxon>
        <taxon>Mytilus</taxon>
    </lineage>
</organism>
<evidence type="ECO:0000256" key="2">
    <source>
        <dbReference type="ARBA" id="ARBA00022840"/>
    </source>
</evidence>
<evidence type="ECO:0000313" key="5">
    <source>
        <dbReference type="EMBL" id="CAG2199461.1"/>
    </source>
</evidence>
<feature type="domain" description="Guanylate cyclase" evidence="4">
    <location>
        <begin position="387"/>
        <end position="464"/>
    </location>
</feature>
<dbReference type="GO" id="GO:0035556">
    <property type="term" value="P:intracellular signal transduction"/>
    <property type="evidence" value="ECO:0007669"/>
    <property type="project" value="InterPro"/>
</dbReference>
<feature type="domain" description="Guanylate cyclase" evidence="4">
    <location>
        <begin position="58"/>
        <end position="194"/>
    </location>
</feature>
<gene>
    <name evidence="5" type="ORF">MEDL_14110</name>
</gene>
<dbReference type="PANTHER" id="PTHR16305">
    <property type="entry name" value="TESTICULAR SOLUBLE ADENYLYL CYCLASE"/>
    <property type="match status" value="1"/>
</dbReference>
<dbReference type="GO" id="GO:0009190">
    <property type="term" value="P:cyclic nucleotide biosynthetic process"/>
    <property type="evidence" value="ECO:0007669"/>
    <property type="project" value="InterPro"/>
</dbReference>
<sequence length="799" mass="89349">MMPGRVPKIIRLIRQAKGLNADPDDDSLLDKLTPHVPGIVTFADHNRKLPWSTEYSTVLVFADVSGFTALCERYSAMQDSGIDKLTKTLNGYLGAIVENLISSEGDVLKFAGDAILAVWRVNSETEMTPILERVIACCLDIQKEYGEWQTDIGITLTVKMGISTGPMKVTFLGNNEFRVYVETGKAVSDVNVAESFCQSGYVVVSPDAWSLCTQDKYETELLHDEKHIHILSEKIIPAAGAGKKHFRKVGHAAMFTSKLSFSPAEPTVPPVDVESNLLVPSDVPVEPTLSKSSKLSKLRGIVKTVTDMKLDEALRLFILPPVLRKIDDFQPLEYLSEMRQVSIVFINLVLNKDENEGELLQKIFGVVYIQIKALHGCLNKVFLFDKGCTFLVLFGLPGFKHEQDCAHALMCSYRMKETLCDVTGVLHVSIGVTTGTTFCGVVGHSKRHEYSVIGRRVNFAARLMMHYQDKVTCDDRTFQLSRLPANNFDVLITKRMKGLRNVGIIREFKESAELGVGVNSVPYFHYPLLDAGKKVRHLVYVGASGIGKTRLLDHLIVGAEHRDLRVISCAVQMNDRFNNNFLTRHIMRMLITSAGFSHQIDREPEIIEKIASKGLLGSLGLMPHVLGTQLSKVNIYIKSDEVMGNPDDLSKANELIGTIAELCIHKSTPVVIILDDAQNIDEESWTTLYYLSQLTHILLVISIRPKAVDEPSCPAAASFFDSRNIYIEDIGGIESKYLTALACQLMDVVRIPVALERLLKERCHGVPYWCEQVLIDMVEKTVDDIRDRRRKSYRVYHCS</sequence>
<comment type="caution">
    <text evidence="5">The sequence shown here is derived from an EMBL/GenBank/DDBJ whole genome shotgun (WGS) entry which is preliminary data.</text>
</comment>
<evidence type="ECO:0000259" key="4">
    <source>
        <dbReference type="PROSITE" id="PS50125"/>
    </source>
</evidence>
<evidence type="ECO:0000256" key="3">
    <source>
        <dbReference type="ARBA" id="ARBA00023239"/>
    </source>
</evidence>
<dbReference type="InterPro" id="IPR029787">
    <property type="entry name" value="Nucleotide_cyclase"/>
</dbReference>
<dbReference type="GO" id="GO:0005524">
    <property type="term" value="F:ATP binding"/>
    <property type="evidence" value="ECO:0007669"/>
    <property type="project" value="UniProtKB-KW"/>
</dbReference>
<dbReference type="Proteomes" id="UP000683360">
    <property type="component" value="Unassembled WGS sequence"/>
</dbReference>
<dbReference type="InterPro" id="IPR041664">
    <property type="entry name" value="AAA_16"/>
</dbReference>
<dbReference type="GO" id="GO:0005737">
    <property type="term" value="C:cytoplasm"/>
    <property type="evidence" value="ECO:0007669"/>
    <property type="project" value="TreeGrafter"/>
</dbReference>
<keyword evidence="1" id="KW-0547">Nucleotide-binding</keyword>
<accession>A0A8S3QXK5</accession>
<evidence type="ECO:0000256" key="1">
    <source>
        <dbReference type="ARBA" id="ARBA00022741"/>
    </source>
</evidence>
<dbReference type="PANTHER" id="PTHR16305:SF28">
    <property type="entry name" value="GUANYLATE CYCLASE DOMAIN-CONTAINING PROTEIN"/>
    <property type="match status" value="1"/>
</dbReference>
<dbReference type="EMBL" id="CAJPWZ010000721">
    <property type="protein sequence ID" value="CAG2199461.1"/>
    <property type="molecule type" value="Genomic_DNA"/>
</dbReference>
<dbReference type="Gene3D" id="3.30.70.1230">
    <property type="entry name" value="Nucleotide cyclase"/>
    <property type="match status" value="2"/>
</dbReference>
<dbReference type="FunFam" id="3.30.70.1230:FF:000017">
    <property type="entry name" value="Adenylate cyclase type 10"/>
    <property type="match status" value="1"/>
</dbReference>
<evidence type="ECO:0000313" key="6">
    <source>
        <dbReference type="Proteomes" id="UP000683360"/>
    </source>
</evidence>
<dbReference type="GO" id="GO:0004016">
    <property type="term" value="F:adenylate cyclase activity"/>
    <property type="evidence" value="ECO:0007669"/>
    <property type="project" value="TreeGrafter"/>
</dbReference>
<dbReference type="CDD" id="cd07302">
    <property type="entry name" value="CHD"/>
    <property type="match status" value="2"/>
</dbReference>
<dbReference type="FunFam" id="3.30.70.1230:FF:000021">
    <property type="entry name" value="Adenylate cyclase type 10"/>
    <property type="match status" value="1"/>
</dbReference>